<dbReference type="Gene3D" id="3.10.310.10">
    <property type="entry name" value="Diaminopimelate Epimerase, Chain A, domain 1"/>
    <property type="match status" value="2"/>
</dbReference>
<dbReference type="SUPFAM" id="SSF54506">
    <property type="entry name" value="Diaminopimelate epimerase-like"/>
    <property type="match status" value="1"/>
</dbReference>
<accession>A0A117I9U7</accession>
<protein>
    <submittedName>
        <fullName evidence="2">PhzF family phenazine biosynthesis protein</fullName>
    </submittedName>
</protein>
<reference evidence="3" key="1">
    <citation type="journal article" date="2016" name="Genome Announc.">
        <title>Draft Genome Sequences of Five Rapidly Growing Mycobacterium Species, M. thermoresistibile, M. fortuitum subsp. acetamidolyticum, M. canariasense, M. brisbanense, and M. novocastrense.</title>
        <authorList>
            <person name="Katahira K."/>
            <person name="Ogura Y."/>
            <person name="Gotoh Y."/>
            <person name="Hayashi T."/>
        </authorList>
    </citation>
    <scope>NUCLEOTIDE SEQUENCE [LARGE SCALE GENOMIC DNA]</scope>
    <source>
        <strain evidence="3">JCM15298</strain>
    </source>
</reference>
<dbReference type="GO" id="GO:0005737">
    <property type="term" value="C:cytoplasm"/>
    <property type="evidence" value="ECO:0007669"/>
    <property type="project" value="TreeGrafter"/>
</dbReference>
<dbReference type="InterPro" id="IPR003719">
    <property type="entry name" value="Phenazine_PhzF-like"/>
</dbReference>
<dbReference type="Pfam" id="PF02567">
    <property type="entry name" value="PhzC-PhzF"/>
    <property type="match status" value="2"/>
</dbReference>
<keyword evidence="3" id="KW-1185">Reference proteome</keyword>
<dbReference type="Proteomes" id="UP000069443">
    <property type="component" value="Unassembled WGS sequence"/>
</dbReference>
<organism evidence="2 3">
    <name type="scientific">Mycolicibacterium canariasense</name>
    <name type="common">Mycobacterium canariasense</name>
    <dbReference type="NCBI Taxonomy" id="228230"/>
    <lineage>
        <taxon>Bacteria</taxon>
        <taxon>Bacillati</taxon>
        <taxon>Actinomycetota</taxon>
        <taxon>Actinomycetes</taxon>
        <taxon>Mycobacteriales</taxon>
        <taxon>Mycobacteriaceae</taxon>
        <taxon>Mycolicibacterium</taxon>
    </lineage>
</organism>
<evidence type="ECO:0000313" key="2">
    <source>
        <dbReference type="EMBL" id="GAS95387.1"/>
    </source>
</evidence>
<sequence>MAVDVSVLRVFTTPEGEFGNPLGVVDAAAVDPADRQRLATELGYSETIFVDVPAPGATTASAHIFTPAVEIPFAGHPTVGAAWWLRERGIPVRTLQVPAGLVQVEYRTDDSGADLTVISARAEWAPEFAIYDLASIEDVLTSDPADYTGDAEHYVWAWTDAAAGELRSRMFAPNLGIVEDEATGAAAVRMTDYLSRDLHIIQGKGSRIDTWWDPQGWVKVGGRVVHDGNTLVD</sequence>
<dbReference type="PANTHER" id="PTHR13774">
    <property type="entry name" value="PHENAZINE BIOSYNTHESIS PROTEIN"/>
    <property type="match status" value="1"/>
</dbReference>
<dbReference type="AlphaFoldDB" id="A0A117I9U7"/>
<reference evidence="3" key="2">
    <citation type="submission" date="2016-02" db="EMBL/GenBank/DDBJ databases">
        <title>Draft genome sequence of five rapidly growing Mycobacterium species.</title>
        <authorList>
            <person name="Katahira K."/>
            <person name="Gotou Y."/>
            <person name="Iida K."/>
            <person name="Ogura Y."/>
            <person name="Hayashi T."/>
        </authorList>
    </citation>
    <scope>NUCLEOTIDE SEQUENCE [LARGE SCALE GENOMIC DNA]</scope>
    <source>
        <strain evidence="3">JCM15298</strain>
    </source>
</reference>
<comment type="caution">
    <text evidence="2">The sequence shown here is derived from an EMBL/GenBank/DDBJ whole genome shotgun (WGS) entry which is preliminary data.</text>
</comment>
<dbReference type="PANTHER" id="PTHR13774:SF32">
    <property type="entry name" value="ANTISENSE-ENHANCING SEQUENCE 1"/>
    <property type="match status" value="1"/>
</dbReference>
<feature type="active site" evidence="1">
    <location>
        <position position="46"/>
    </location>
</feature>
<evidence type="ECO:0000256" key="1">
    <source>
        <dbReference type="PIRSR" id="PIRSR016184-1"/>
    </source>
</evidence>
<dbReference type="STRING" id="228230.RMCC_2353"/>
<name>A0A117I9U7_MYCCR</name>
<proteinExistence type="predicted"/>
<dbReference type="OrthoDB" id="9788221at2"/>
<dbReference type="RefSeq" id="WP_062656533.1">
    <property type="nucleotide sequence ID" value="NZ_BCSY01000036.1"/>
</dbReference>
<dbReference type="EMBL" id="BCSY01000036">
    <property type="protein sequence ID" value="GAS95387.1"/>
    <property type="molecule type" value="Genomic_DNA"/>
</dbReference>
<gene>
    <name evidence="2" type="ORF">RMCC_2353</name>
</gene>
<dbReference type="PIRSF" id="PIRSF016184">
    <property type="entry name" value="PhzC_PhzF"/>
    <property type="match status" value="1"/>
</dbReference>
<evidence type="ECO:0000313" key="3">
    <source>
        <dbReference type="Proteomes" id="UP000069443"/>
    </source>
</evidence>
<dbReference type="GO" id="GO:0016853">
    <property type="term" value="F:isomerase activity"/>
    <property type="evidence" value="ECO:0007669"/>
    <property type="project" value="TreeGrafter"/>
</dbReference>